<keyword evidence="3 6" id="KW-0032">Aminotransferase</keyword>
<evidence type="ECO:0000256" key="5">
    <source>
        <dbReference type="ARBA" id="ARBA00022898"/>
    </source>
</evidence>
<evidence type="ECO:0000313" key="8">
    <source>
        <dbReference type="EMBL" id="QYM79554.1"/>
    </source>
</evidence>
<evidence type="ECO:0000313" key="9">
    <source>
        <dbReference type="Proteomes" id="UP000825051"/>
    </source>
</evidence>
<name>A0A8F9XM05_9BACT</name>
<dbReference type="InterPro" id="IPR004839">
    <property type="entry name" value="Aminotransferase_I/II_large"/>
</dbReference>
<dbReference type="GO" id="GO:0030170">
    <property type="term" value="F:pyridoxal phosphate binding"/>
    <property type="evidence" value="ECO:0007669"/>
    <property type="project" value="InterPro"/>
</dbReference>
<dbReference type="EC" id="2.6.1.-" evidence="6"/>
<sequence length="390" mass="43322">MPETSRRTAVFTESMIREMSRVATRHGAINLAQGFPDWDPPAALVAAGREAMDAHRHQYAVTWGAPELRTALGAKIARFMGVPVDAERELVVTCGATEAMMVAMMTVCDPGDRVGLFTPFYENYGADAVLTGATPVHVSLQPPDYRFDPAELRRAFASGLKAFVLCNPSNPCGRVFTREELGQIAALAEEFDVFVLTDEVYEHIVFPPHRHTYFATLPGMAERTLMCSSLSKTFSITGWRLGYVHAAPRIIAQARKVHDFLTVGAAAPLQHAVVTALNFPSSYYEELAAEYGRSRDVLLGYLDRTGLPYTRPEGAYFVMLDVSRFGYASDVEFAHWMTREIGVAPVPGSSFFPYPEHRYVRLNFAKRPETLHAAGERLLRLTEAAPRPER</sequence>
<dbReference type="CDD" id="cd00609">
    <property type="entry name" value="AAT_like"/>
    <property type="match status" value="1"/>
</dbReference>
<dbReference type="InterPro" id="IPR015422">
    <property type="entry name" value="PyrdxlP-dep_Trfase_small"/>
</dbReference>
<keyword evidence="5" id="KW-0663">Pyridoxal phosphate</keyword>
<dbReference type="PROSITE" id="PS00105">
    <property type="entry name" value="AA_TRANSFER_CLASS_1"/>
    <property type="match status" value="1"/>
</dbReference>
<dbReference type="SUPFAM" id="SSF53383">
    <property type="entry name" value="PLP-dependent transferases"/>
    <property type="match status" value="1"/>
</dbReference>
<organism evidence="8 9">
    <name type="scientific">Horticoccus luteus</name>
    <dbReference type="NCBI Taxonomy" id="2862869"/>
    <lineage>
        <taxon>Bacteria</taxon>
        <taxon>Pseudomonadati</taxon>
        <taxon>Verrucomicrobiota</taxon>
        <taxon>Opitutia</taxon>
        <taxon>Opitutales</taxon>
        <taxon>Opitutaceae</taxon>
        <taxon>Horticoccus</taxon>
    </lineage>
</organism>
<keyword evidence="4 6" id="KW-0808">Transferase</keyword>
<evidence type="ECO:0000259" key="7">
    <source>
        <dbReference type="Pfam" id="PF00155"/>
    </source>
</evidence>
<dbReference type="Gene3D" id="3.40.640.10">
    <property type="entry name" value="Type I PLP-dependent aspartate aminotransferase-like (Major domain)"/>
    <property type="match status" value="1"/>
</dbReference>
<dbReference type="InterPro" id="IPR004838">
    <property type="entry name" value="NHTrfase_class1_PyrdxlP-BS"/>
</dbReference>
<dbReference type="InterPro" id="IPR015424">
    <property type="entry name" value="PyrdxlP-dep_Trfase"/>
</dbReference>
<evidence type="ECO:0000256" key="2">
    <source>
        <dbReference type="ARBA" id="ARBA00007441"/>
    </source>
</evidence>
<reference evidence="8" key="1">
    <citation type="submission" date="2021-08" db="EMBL/GenBank/DDBJ databases">
        <title>Genome of a novel bacterium of the phylum Verrucomicrobia, Oleiharenicola sp. KSB-15.</title>
        <authorList>
            <person name="Chung J.-H."/>
            <person name="Ahn J.-H."/>
            <person name="Yoon Y."/>
            <person name="Kim D.-Y."/>
            <person name="An S.-H."/>
            <person name="Park I."/>
            <person name="Yeon J."/>
        </authorList>
    </citation>
    <scope>NUCLEOTIDE SEQUENCE</scope>
    <source>
        <strain evidence="8">KSB-15</strain>
    </source>
</reference>
<evidence type="ECO:0000256" key="4">
    <source>
        <dbReference type="ARBA" id="ARBA00022679"/>
    </source>
</evidence>
<dbReference type="Gene3D" id="3.90.1150.10">
    <property type="entry name" value="Aspartate Aminotransferase, domain 1"/>
    <property type="match status" value="1"/>
</dbReference>
<dbReference type="InterPro" id="IPR015421">
    <property type="entry name" value="PyrdxlP-dep_Trfase_major"/>
</dbReference>
<proteinExistence type="inferred from homology"/>
<keyword evidence="9" id="KW-1185">Reference proteome</keyword>
<dbReference type="GO" id="GO:0016212">
    <property type="term" value="F:kynurenine-oxoglutarate transaminase activity"/>
    <property type="evidence" value="ECO:0007669"/>
    <property type="project" value="TreeGrafter"/>
</dbReference>
<evidence type="ECO:0000256" key="6">
    <source>
        <dbReference type="RuleBase" id="RU000481"/>
    </source>
</evidence>
<dbReference type="GO" id="GO:0005737">
    <property type="term" value="C:cytoplasm"/>
    <property type="evidence" value="ECO:0007669"/>
    <property type="project" value="TreeGrafter"/>
</dbReference>
<dbReference type="InterPro" id="IPR051326">
    <property type="entry name" value="Kynurenine-oxoglutarate_AT"/>
</dbReference>
<accession>A0A8F9XM05</accession>
<evidence type="ECO:0000256" key="3">
    <source>
        <dbReference type="ARBA" id="ARBA00022576"/>
    </source>
</evidence>
<comment type="similarity">
    <text evidence="2 6">Belongs to the class-I pyridoxal-phosphate-dependent aminotransferase family.</text>
</comment>
<dbReference type="RefSeq" id="WP_220163590.1">
    <property type="nucleotide sequence ID" value="NZ_CP080507.1"/>
</dbReference>
<dbReference type="EMBL" id="CP080507">
    <property type="protein sequence ID" value="QYM79554.1"/>
    <property type="molecule type" value="Genomic_DNA"/>
</dbReference>
<evidence type="ECO:0000256" key="1">
    <source>
        <dbReference type="ARBA" id="ARBA00001933"/>
    </source>
</evidence>
<dbReference type="PANTHER" id="PTHR43807">
    <property type="entry name" value="FI04487P"/>
    <property type="match status" value="1"/>
</dbReference>
<dbReference type="PANTHER" id="PTHR43807:SF20">
    <property type="entry name" value="FI04487P"/>
    <property type="match status" value="1"/>
</dbReference>
<dbReference type="Proteomes" id="UP000825051">
    <property type="component" value="Chromosome"/>
</dbReference>
<protein>
    <recommendedName>
        <fullName evidence="6">Aminotransferase</fullName>
        <ecNumber evidence="6">2.6.1.-</ecNumber>
    </recommendedName>
</protein>
<feature type="domain" description="Aminotransferase class I/classII large" evidence="7">
    <location>
        <begin position="29"/>
        <end position="374"/>
    </location>
</feature>
<dbReference type="Pfam" id="PF00155">
    <property type="entry name" value="Aminotran_1_2"/>
    <property type="match status" value="1"/>
</dbReference>
<dbReference type="AlphaFoldDB" id="A0A8F9XM05"/>
<dbReference type="FunFam" id="3.40.640.10:FF:000033">
    <property type="entry name" value="Aspartate aminotransferase"/>
    <property type="match status" value="1"/>
</dbReference>
<gene>
    <name evidence="8" type="ORF">K0B96_02750</name>
</gene>
<comment type="cofactor">
    <cofactor evidence="1 6">
        <name>pyridoxal 5'-phosphate</name>
        <dbReference type="ChEBI" id="CHEBI:597326"/>
    </cofactor>
</comment>
<dbReference type="KEGG" id="ole:K0B96_02750"/>